<keyword evidence="2" id="KW-0472">Membrane</keyword>
<evidence type="ECO:0000256" key="2">
    <source>
        <dbReference type="SAM" id="Phobius"/>
    </source>
</evidence>
<dbReference type="InParanoid" id="D2V0U9"/>
<dbReference type="GeneID" id="8852305"/>
<dbReference type="RefSeq" id="XP_002682320.1">
    <property type="nucleotide sequence ID" value="XM_002682274.1"/>
</dbReference>
<keyword evidence="2" id="KW-0812">Transmembrane</keyword>
<evidence type="ECO:0000256" key="1">
    <source>
        <dbReference type="SAM" id="MobiDB-lite"/>
    </source>
</evidence>
<feature type="region of interest" description="Disordered" evidence="1">
    <location>
        <begin position="1"/>
        <end position="31"/>
    </location>
</feature>
<dbReference type="KEGG" id="ngr:NAEGRDRAFT_62423"/>
<evidence type="ECO:0000313" key="4">
    <source>
        <dbReference type="Proteomes" id="UP000006671"/>
    </source>
</evidence>
<accession>D2V0U9</accession>
<dbReference type="EMBL" id="GG738847">
    <property type="protein sequence ID" value="EFC49576.1"/>
    <property type="molecule type" value="Genomic_DNA"/>
</dbReference>
<feature type="transmembrane region" description="Helical" evidence="2">
    <location>
        <begin position="94"/>
        <end position="115"/>
    </location>
</feature>
<feature type="compositionally biased region" description="Low complexity" evidence="1">
    <location>
        <begin position="8"/>
        <end position="23"/>
    </location>
</feature>
<gene>
    <name evidence="3" type="ORF">NAEGRDRAFT_62423</name>
</gene>
<dbReference type="Proteomes" id="UP000006671">
    <property type="component" value="Unassembled WGS sequence"/>
</dbReference>
<keyword evidence="4" id="KW-1185">Reference proteome</keyword>
<dbReference type="AlphaFoldDB" id="D2V0U9"/>
<proteinExistence type="predicted"/>
<protein>
    <submittedName>
        <fullName evidence="3">Predicted protein</fullName>
    </submittedName>
</protein>
<dbReference type="VEuPathDB" id="AmoebaDB:NAEGRDRAFT_62423"/>
<organism evidence="4">
    <name type="scientific">Naegleria gruberi</name>
    <name type="common">Amoeba</name>
    <dbReference type="NCBI Taxonomy" id="5762"/>
    <lineage>
        <taxon>Eukaryota</taxon>
        <taxon>Discoba</taxon>
        <taxon>Heterolobosea</taxon>
        <taxon>Tetramitia</taxon>
        <taxon>Eutetramitia</taxon>
        <taxon>Vahlkampfiidae</taxon>
        <taxon>Naegleria</taxon>
    </lineage>
</organism>
<sequence>MSLFNGLSSSTSINSPSSTNNTPRETNDHKGDLRKRSLRKVHVDLPSPLEIKKFNRSIRNLEDYKPFKIDEGNGYLTTSYWFELISAYTLDMEIFQTILALSSALFFIISTYIQLDIDGKLTAILVVDLIFSLLFIFFFVVNFFLAKDK</sequence>
<name>D2V0U9_NAEGR</name>
<reference evidence="3 4" key="1">
    <citation type="journal article" date="2010" name="Cell">
        <title>The genome of Naegleria gruberi illuminates early eukaryotic versatility.</title>
        <authorList>
            <person name="Fritz-Laylin L.K."/>
            <person name="Prochnik S.E."/>
            <person name="Ginger M.L."/>
            <person name="Dacks J.B."/>
            <person name="Carpenter M.L."/>
            <person name="Field M.C."/>
            <person name="Kuo A."/>
            <person name="Paredez A."/>
            <person name="Chapman J."/>
            <person name="Pham J."/>
            <person name="Shu S."/>
            <person name="Neupane R."/>
            <person name="Cipriano M."/>
            <person name="Mancuso J."/>
            <person name="Tu H."/>
            <person name="Salamov A."/>
            <person name="Lindquist E."/>
            <person name="Shapiro H."/>
            <person name="Lucas S."/>
            <person name="Grigoriev I.V."/>
            <person name="Cande W.Z."/>
            <person name="Fulton C."/>
            <person name="Rokhsar D.S."/>
            <person name="Dawson S.C."/>
        </authorList>
    </citation>
    <scope>NUCLEOTIDE SEQUENCE [LARGE SCALE GENOMIC DNA]</scope>
    <source>
        <strain evidence="3 4">NEG-M</strain>
    </source>
</reference>
<keyword evidence="2" id="KW-1133">Transmembrane helix</keyword>
<evidence type="ECO:0000313" key="3">
    <source>
        <dbReference type="EMBL" id="EFC49576.1"/>
    </source>
</evidence>
<feature type="transmembrane region" description="Helical" evidence="2">
    <location>
        <begin position="121"/>
        <end position="145"/>
    </location>
</feature>